<dbReference type="Proteomes" id="UP001140453">
    <property type="component" value="Unassembled WGS sequence"/>
</dbReference>
<dbReference type="InterPro" id="IPR036869">
    <property type="entry name" value="J_dom_sf"/>
</dbReference>
<evidence type="ECO:0000313" key="8">
    <source>
        <dbReference type="EMBL" id="KAJ4391303.1"/>
    </source>
</evidence>
<dbReference type="PROSITE" id="PS50076">
    <property type="entry name" value="DNAJ_2"/>
    <property type="match status" value="1"/>
</dbReference>
<sequence length="281" mass="32420">MGDSAASTELLAAARDAASRNVDYYALLDISSDPTEPITRDTVQRAWRKRSLRYHPDKAGAAFDKEKWEEFGLARDILASDEARAAYDGARTALLQKQRERELMNSKQRRFAEELERAEGNSKRMQEEERERMAKEEAERARQAEKGRAYMEERKRKLAQAEEMERERMRREDDARDDKIRELEERLAEKAKRRAEKKAKREGRKSGVAVDEDVEMLSSRPVPPPEPKLAGPMSVPIPAAEVQMSDDPIQYWDTKWPKIKARLLAAQATKERRMMEAQTAA</sequence>
<comment type="caution">
    <text evidence="8">The sequence shown here is derived from an EMBL/GenBank/DDBJ whole genome shotgun (WGS) entry which is preliminary data.</text>
</comment>
<evidence type="ECO:0000313" key="9">
    <source>
        <dbReference type="Proteomes" id="UP001140453"/>
    </source>
</evidence>
<dbReference type="InterPro" id="IPR001623">
    <property type="entry name" value="DnaJ_domain"/>
</dbReference>
<dbReference type="SUPFAM" id="SSF46565">
    <property type="entry name" value="Chaperone J-domain"/>
    <property type="match status" value="1"/>
</dbReference>
<dbReference type="PANTHER" id="PTHR44313">
    <property type="entry name" value="DNAJ HOMOLOG SUBFAMILY C MEMBER 17"/>
    <property type="match status" value="1"/>
</dbReference>
<reference evidence="8" key="1">
    <citation type="submission" date="2022-10" db="EMBL/GenBank/DDBJ databases">
        <title>Tapping the CABI collections for fungal endophytes: first genome assemblies for Collariella, Neodidymelliopsis, Ascochyta clinopodiicola, Didymella pomorum, Didymosphaeria variabile, Neocosmospora piperis and Neocucurbitaria cava.</title>
        <authorList>
            <person name="Hill R."/>
        </authorList>
    </citation>
    <scope>NUCLEOTIDE SEQUENCE</scope>
    <source>
        <strain evidence="8">IMI 355082</strain>
    </source>
</reference>
<evidence type="ECO:0000256" key="4">
    <source>
        <dbReference type="ARBA" id="ARBA00023186"/>
    </source>
</evidence>
<comment type="subcellular location">
    <subcellularLocation>
        <location evidence="2">Cytoplasm</location>
    </subcellularLocation>
    <subcellularLocation>
        <location evidence="1">Nucleus</location>
    </subcellularLocation>
</comment>
<proteinExistence type="predicted"/>
<keyword evidence="4" id="KW-0143">Chaperone</keyword>
<accession>A0A9W8YTB9</accession>
<name>A0A9W8YTB9_9PEZI</name>
<dbReference type="GO" id="GO:0000390">
    <property type="term" value="P:spliceosomal complex disassembly"/>
    <property type="evidence" value="ECO:0007669"/>
    <property type="project" value="TreeGrafter"/>
</dbReference>
<dbReference type="OrthoDB" id="376357at2759"/>
<dbReference type="EMBL" id="JAPEVB010000003">
    <property type="protein sequence ID" value="KAJ4391303.1"/>
    <property type="molecule type" value="Genomic_DNA"/>
</dbReference>
<gene>
    <name evidence="8" type="ORF">N0V93_004920</name>
</gene>
<protein>
    <recommendedName>
        <fullName evidence="7">J domain-containing protein</fullName>
    </recommendedName>
</protein>
<evidence type="ECO:0000256" key="2">
    <source>
        <dbReference type="ARBA" id="ARBA00004496"/>
    </source>
</evidence>
<evidence type="ECO:0000256" key="3">
    <source>
        <dbReference type="ARBA" id="ARBA00022490"/>
    </source>
</evidence>
<evidence type="ECO:0000256" key="1">
    <source>
        <dbReference type="ARBA" id="ARBA00004123"/>
    </source>
</evidence>
<dbReference type="SMART" id="SM00271">
    <property type="entry name" value="DnaJ"/>
    <property type="match status" value="1"/>
</dbReference>
<feature type="region of interest" description="Disordered" evidence="6">
    <location>
        <begin position="102"/>
        <end position="234"/>
    </location>
</feature>
<keyword evidence="5" id="KW-0539">Nucleus</keyword>
<dbReference type="PANTHER" id="PTHR44313:SF1">
    <property type="entry name" value="DNAJ HOMOLOG SUBFAMILY C MEMBER 17"/>
    <property type="match status" value="1"/>
</dbReference>
<dbReference type="GO" id="GO:0005681">
    <property type="term" value="C:spliceosomal complex"/>
    <property type="evidence" value="ECO:0007669"/>
    <property type="project" value="TreeGrafter"/>
</dbReference>
<feature type="domain" description="J" evidence="7">
    <location>
        <begin position="23"/>
        <end position="91"/>
    </location>
</feature>
<feature type="compositionally biased region" description="Basic and acidic residues" evidence="6">
    <location>
        <begin position="102"/>
        <end position="190"/>
    </location>
</feature>
<dbReference type="AlphaFoldDB" id="A0A9W8YTB9"/>
<dbReference type="CDD" id="cd06257">
    <property type="entry name" value="DnaJ"/>
    <property type="match status" value="1"/>
</dbReference>
<evidence type="ECO:0000259" key="7">
    <source>
        <dbReference type="PROSITE" id="PS50076"/>
    </source>
</evidence>
<evidence type="ECO:0000256" key="6">
    <source>
        <dbReference type="SAM" id="MobiDB-lite"/>
    </source>
</evidence>
<evidence type="ECO:0000256" key="5">
    <source>
        <dbReference type="ARBA" id="ARBA00023242"/>
    </source>
</evidence>
<keyword evidence="9" id="KW-1185">Reference proteome</keyword>
<keyword evidence="3" id="KW-0963">Cytoplasm</keyword>
<dbReference type="GO" id="GO:0005737">
    <property type="term" value="C:cytoplasm"/>
    <property type="evidence" value="ECO:0007669"/>
    <property type="project" value="UniProtKB-SubCell"/>
</dbReference>
<dbReference type="Gene3D" id="1.10.287.110">
    <property type="entry name" value="DnaJ domain"/>
    <property type="match status" value="1"/>
</dbReference>
<organism evidence="8 9">
    <name type="scientific">Gnomoniopsis smithogilvyi</name>
    <dbReference type="NCBI Taxonomy" id="1191159"/>
    <lineage>
        <taxon>Eukaryota</taxon>
        <taxon>Fungi</taxon>
        <taxon>Dikarya</taxon>
        <taxon>Ascomycota</taxon>
        <taxon>Pezizomycotina</taxon>
        <taxon>Sordariomycetes</taxon>
        <taxon>Sordariomycetidae</taxon>
        <taxon>Diaporthales</taxon>
        <taxon>Gnomoniaceae</taxon>
        <taxon>Gnomoniopsis</taxon>
    </lineage>
</organism>
<dbReference type="InterPro" id="IPR052094">
    <property type="entry name" value="Pre-mRNA-splicing_ERAD"/>
</dbReference>
<feature type="compositionally biased region" description="Basic residues" evidence="6">
    <location>
        <begin position="191"/>
        <end position="203"/>
    </location>
</feature>
<dbReference type="Pfam" id="PF00226">
    <property type="entry name" value="DnaJ"/>
    <property type="match status" value="1"/>
</dbReference>